<dbReference type="Proteomes" id="UP000539350">
    <property type="component" value="Unassembled WGS sequence"/>
</dbReference>
<dbReference type="Gene3D" id="3.40.50.1000">
    <property type="entry name" value="HAD superfamily/HAD-like"/>
    <property type="match status" value="1"/>
</dbReference>
<evidence type="ECO:0000256" key="3">
    <source>
        <dbReference type="ARBA" id="ARBA00013085"/>
    </source>
</evidence>
<dbReference type="NCBIfam" id="TIGR01488">
    <property type="entry name" value="HAD-SF-IB"/>
    <property type="match status" value="1"/>
</dbReference>
<dbReference type="Gene3D" id="1.20.1440.100">
    <property type="entry name" value="SG protein - dephosphorylation function"/>
    <property type="match status" value="1"/>
</dbReference>
<organism evidence="11 12">
    <name type="scientific">Sediminihaliea albiluteola</name>
    <dbReference type="NCBI Taxonomy" id="2758564"/>
    <lineage>
        <taxon>Bacteria</taxon>
        <taxon>Pseudomonadati</taxon>
        <taxon>Pseudomonadota</taxon>
        <taxon>Gammaproteobacteria</taxon>
        <taxon>Cellvibrionales</taxon>
        <taxon>Halieaceae</taxon>
        <taxon>Sediminihaliea</taxon>
    </lineage>
</organism>
<evidence type="ECO:0000313" key="12">
    <source>
        <dbReference type="Proteomes" id="UP000539350"/>
    </source>
</evidence>
<dbReference type="GO" id="GO:0004401">
    <property type="term" value="F:histidinol-phosphatase activity"/>
    <property type="evidence" value="ECO:0007669"/>
    <property type="project" value="UniProtKB-EC"/>
</dbReference>
<keyword evidence="12" id="KW-1185">Reference proteome</keyword>
<reference evidence="11 12" key="1">
    <citation type="submission" date="2020-07" db="EMBL/GenBank/DDBJ databases">
        <title>Halieaceae bacterium, F7430, whole genome shotgun sequencing project.</title>
        <authorList>
            <person name="Jiang S."/>
            <person name="Liu Z.W."/>
            <person name="Du Z.J."/>
        </authorList>
    </citation>
    <scope>NUCLEOTIDE SEQUENCE [LARGE SCALE GENOMIC DNA]</scope>
    <source>
        <strain evidence="11 12">F7430</strain>
    </source>
</reference>
<dbReference type="InterPro" id="IPR050582">
    <property type="entry name" value="HAD-like_SerB"/>
</dbReference>
<evidence type="ECO:0000256" key="8">
    <source>
        <dbReference type="ARBA" id="ARBA00033209"/>
    </source>
</evidence>
<dbReference type="AlphaFoldDB" id="A0A7W2YKB5"/>
<evidence type="ECO:0000256" key="10">
    <source>
        <dbReference type="ARBA" id="ARBA00053547"/>
    </source>
</evidence>
<accession>A0A7W2YKB5</accession>
<comment type="pathway">
    <text evidence="1">Amino-acid biosynthesis; L-histidine biosynthesis; L-histidine from 5-phospho-alpha-D-ribose 1-diphosphate: step 8/9.</text>
</comment>
<dbReference type="EMBL" id="JACFXU010000014">
    <property type="protein sequence ID" value="MBA6413524.1"/>
    <property type="molecule type" value="Genomic_DNA"/>
</dbReference>
<protein>
    <recommendedName>
        <fullName evidence="4">Histidinol-phosphatase</fullName>
        <ecNumber evidence="3">3.1.3.15</ecNumber>
    </recommendedName>
    <alternativeName>
        <fullName evidence="8">Histidinol-phosphate phosphatase</fullName>
    </alternativeName>
</protein>
<evidence type="ECO:0000256" key="5">
    <source>
        <dbReference type="ARBA" id="ARBA00022723"/>
    </source>
</evidence>
<gene>
    <name evidence="11" type="ORF">H2508_10425</name>
</gene>
<evidence type="ECO:0000256" key="2">
    <source>
        <dbReference type="ARBA" id="ARBA00009184"/>
    </source>
</evidence>
<dbReference type="SUPFAM" id="SSF56784">
    <property type="entry name" value="HAD-like"/>
    <property type="match status" value="1"/>
</dbReference>
<keyword evidence="6 11" id="KW-0378">Hydrolase</keyword>
<evidence type="ECO:0000256" key="7">
    <source>
        <dbReference type="ARBA" id="ARBA00022842"/>
    </source>
</evidence>
<dbReference type="RefSeq" id="WP_182172899.1">
    <property type="nucleotide sequence ID" value="NZ_JACFXU010000014.1"/>
</dbReference>
<proteinExistence type="inferred from homology"/>
<dbReference type="FunFam" id="3.40.50.1000:FF:000025">
    <property type="entry name" value="HAD hydrolase, family IB"/>
    <property type="match status" value="1"/>
</dbReference>
<keyword evidence="5" id="KW-0479">Metal-binding</keyword>
<dbReference type="EC" id="3.1.3.15" evidence="3"/>
<dbReference type="GO" id="GO:0046872">
    <property type="term" value="F:metal ion binding"/>
    <property type="evidence" value="ECO:0007669"/>
    <property type="project" value="UniProtKB-KW"/>
</dbReference>
<comment type="caution">
    <text evidence="11">The sequence shown here is derived from an EMBL/GenBank/DDBJ whole genome shotgun (WGS) entry which is preliminary data.</text>
</comment>
<dbReference type="InterPro" id="IPR006385">
    <property type="entry name" value="HAD_hydro_SerB1"/>
</dbReference>
<name>A0A7W2YKB5_9GAMM</name>
<sequence length="217" mass="24534">MTLAIFDLDNTLIGGDSDHLWGCFLCERGLVDSDEFGRQNEQFYLDYQRGQLDIEAYLRFALAPLANQPPERLAQWHRDFMAEVIEPIFLPAAEALIRHHREQGHRLLIITATNEFITRPIAKALGIDELLACEAEQVDGYYTGEPAGIPSFGEGKVTRLQAWLEQENESLTDSWFYSDSHNDLPLLEQVDNPVAVDPDDTLRAHAEAAGWPVISLR</sequence>
<comment type="function">
    <text evidence="10">Catalyzes the dephosphorylation of histidinol-phosphate to histidinol, the direct precursor of histidine.</text>
</comment>
<dbReference type="PANTHER" id="PTHR43344">
    <property type="entry name" value="PHOSPHOSERINE PHOSPHATASE"/>
    <property type="match status" value="1"/>
</dbReference>
<evidence type="ECO:0000256" key="1">
    <source>
        <dbReference type="ARBA" id="ARBA00004970"/>
    </source>
</evidence>
<dbReference type="CDD" id="cd02612">
    <property type="entry name" value="HAD_PGPPase"/>
    <property type="match status" value="1"/>
</dbReference>
<dbReference type="InterPro" id="IPR023214">
    <property type="entry name" value="HAD_sf"/>
</dbReference>
<keyword evidence="7" id="KW-0460">Magnesium</keyword>
<evidence type="ECO:0000256" key="6">
    <source>
        <dbReference type="ARBA" id="ARBA00022801"/>
    </source>
</evidence>
<dbReference type="NCBIfam" id="TIGR01490">
    <property type="entry name" value="HAD-SF-IB-hyp1"/>
    <property type="match status" value="1"/>
</dbReference>
<comment type="similarity">
    <text evidence="2">Belongs to the HAD-like hydrolase superfamily. SerB family.</text>
</comment>
<evidence type="ECO:0000256" key="9">
    <source>
        <dbReference type="ARBA" id="ARBA00052092"/>
    </source>
</evidence>
<dbReference type="PANTHER" id="PTHR43344:SF13">
    <property type="entry name" value="PHOSPHATASE RV3661-RELATED"/>
    <property type="match status" value="1"/>
</dbReference>
<dbReference type="InterPro" id="IPR036412">
    <property type="entry name" value="HAD-like_sf"/>
</dbReference>
<evidence type="ECO:0000256" key="4">
    <source>
        <dbReference type="ARBA" id="ARBA00021697"/>
    </source>
</evidence>
<evidence type="ECO:0000313" key="11">
    <source>
        <dbReference type="EMBL" id="MBA6413524.1"/>
    </source>
</evidence>
<dbReference type="Pfam" id="PF12710">
    <property type="entry name" value="HAD"/>
    <property type="match status" value="1"/>
</dbReference>
<comment type="catalytic activity">
    <reaction evidence="9">
        <text>L-histidinol phosphate + H2O = L-histidinol + phosphate</text>
        <dbReference type="Rhea" id="RHEA:14465"/>
        <dbReference type="ChEBI" id="CHEBI:15377"/>
        <dbReference type="ChEBI" id="CHEBI:43474"/>
        <dbReference type="ChEBI" id="CHEBI:57699"/>
        <dbReference type="ChEBI" id="CHEBI:57980"/>
        <dbReference type="EC" id="3.1.3.15"/>
    </reaction>
    <physiologicalReaction direction="left-to-right" evidence="9">
        <dbReference type="Rhea" id="RHEA:14466"/>
    </physiologicalReaction>
</comment>